<name>A0A2V1JSJ8_EUBRA</name>
<evidence type="ECO:0000313" key="1">
    <source>
        <dbReference type="EMBL" id="PWE87129.1"/>
    </source>
</evidence>
<reference evidence="1 2" key="1">
    <citation type="submission" date="2014-09" db="EMBL/GenBank/DDBJ databases">
        <title>Butyrate-producing bacteria isolated from human gut.</title>
        <authorList>
            <person name="Zhang Q."/>
            <person name="Zhao L."/>
        </authorList>
    </citation>
    <scope>NUCLEOTIDE SEQUENCE [LARGE SCALE GENOMIC DNA]</scope>
    <source>
        <strain evidence="1 2">21</strain>
    </source>
</reference>
<organism evidence="1 2">
    <name type="scientific">Eubacterium ramulus</name>
    <dbReference type="NCBI Taxonomy" id="39490"/>
    <lineage>
        <taxon>Bacteria</taxon>
        <taxon>Bacillati</taxon>
        <taxon>Bacillota</taxon>
        <taxon>Clostridia</taxon>
        <taxon>Eubacteriales</taxon>
        <taxon>Eubacteriaceae</taxon>
        <taxon>Eubacterium</taxon>
    </lineage>
</organism>
<comment type="caution">
    <text evidence="1">The sequence shown here is derived from an EMBL/GenBank/DDBJ whole genome shotgun (WGS) entry which is preliminary data.</text>
</comment>
<accession>A0A2V1JSJ8</accession>
<sequence length="176" mass="20943">MDINDEYYKWLRSIVDKHIRDISYGYLLDALYHREYDPALPMDSNRAGDGLGLRYRFSDLKRYRYEDVEAALPETCSMLEMMIALALRCEETIMDNPQKGNRTKQWFWQMVASLGLSSMTDDNYDRRYVRLILNQFMRNDYEPDGHGGLFTIHGSKDDLRNVEIWVQLLWYLDTIS</sequence>
<proteinExistence type="predicted"/>
<dbReference type="RefSeq" id="WP_109215281.1">
    <property type="nucleotide sequence ID" value="NZ_JAQDGV010000001.1"/>
</dbReference>
<dbReference type="AlphaFoldDB" id="A0A2V1JSJ8"/>
<dbReference type="EMBL" id="JRFU01000061">
    <property type="protein sequence ID" value="PWE87129.1"/>
    <property type="molecule type" value="Genomic_DNA"/>
</dbReference>
<protein>
    <submittedName>
        <fullName evidence="1">Uncharacterized protein</fullName>
    </submittedName>
</protein>
<dbReference type="OrthoDB" id="2041837at2"/>
<keyword evidence="2" id="KW-1185">Reference proteome</keyword>
<evidence type="ECO:0000313" key="2">
    <source>
        <dbReference type="Proteomes" id="UP000245288"/>
    </source>
</evidence>
<dbReference type="Proteomes" id="UP000245288">
    <property type="component" value="Unassembled WGS sequence"/>
</dbReference>
<gene>
    <name evidence="1" type="ORF">LG34_06285</name>
</gene>